<evidence type="ECO:0000259" key="1">
    <source>
        <dbReference type="Pfam" id="PF20613"/>
    </source>
</evidence>
<reference evidence="2 3" key="1">
    <citation type="submission" date="2018-06" db="EMBL/GenBank/DDBJ databases">
        <title>Streptacidiphilus pinicola sp. nov., isolated from pine grove soil.</title>
        <authorList>
            <person name="Roh S.G."/>
            <person name="Park S."/>
            <person name="Kim M.-K."/>
            <person name="Yun B.-R."/>
            <person name="Park J."/>
            <person name="Kim M.J."/>
            <person name="Kim Y.S."/>
            <person name="Kim S.B."/>
        </authorList>
    </citation>
    <scope>NUCLEOTIDE SEQUENCE [LARGE SCALE GENOMIC DNA]</scope>
    <source>
        <strain evidence="2 3">MMS16-CNU450</strain>
    </source>
</reference>
<accession>A0A2X0K8V6</accession>
<dbReference type="InterPro" id="IPR046748">
    <property type="entry name" value="HipA_2"/>
</dbReference>
<organism evidence="2 3">
    <name type="scientific">Streptacidiphilus pinicola</name>
    <dbReference type="NCBI Taxonomy" id="2219663"/>
    <lineage>
        <taxon>Bacteria</taxon>
        <taxon>Bacillati</taxon>
        <taxon>Actinomycetota</taxon>
        <taxon>Actinomycetes</taxon>
        <taxon>Kitasatosporales</taxon>
        <taxon>Streptomycetaceae</taxon>
        <taxon>Streptacidiphilus</taxon>
    </lineage>
</organism>
<evidence type="ECO:0000313" key="3">
    <source>
        <dbReference type="Proteomes" id="UP000248889"/>
    </source>
</evidence>
<dbReference type="Proteomes" id="UP000248889">
    <property type="component" value="Unassembled WGS sequence"/>
</dbReference>
<evidence type="ECO:0000313" key="2">
    <source>
        <dbReference type="EMBL" id="RAG85715.1"/>
    </source>
</evidence>
<protein>
    <recommendedName>
        <fullName evidence="1">HipA-like kinase domain-containing protein</fullName>
    </recommendedName>
</protein>
<gene>
    <name evidence="2" type="ORF">DN069_10555</name>
</gene>
<feature type="domain" description="HipA-like kinase" evidence="1">
    <location>
        <begin position="18"/>
        <end position="251"/>
    </location>
</feature>
<dbReference type="EMBL" id="QKYN01000038">
    <property type="protein sequence ID" value="RAG85715.1"/>
    <property type="molecule type" value="Genomic_DNA"/>
</dbReference>
<comment type="caution">
    <text evidence="2">The sequence shown here is derived from an EMBL/GenBank/DDBJ whole genome shotgun (WGS) entry which is preliminary data.</text>
</comment>
<sequence length="288" mass="31156">MTTHGELAEVTALDYVEPLRTGGSLPAVVETDDCGTYVVKFHAAAQGRKALVAEVIVGELARRLGLRVPELVLIRFDPAVSAHEPDQEVQDLHRASAGLNLGMDYLPGATDFVPGQDGVDLSAEEAGRIVWFDALVGNVDRTVRNPNLMVWHRRLWLIDHGAALIFHHRWEAADEAVAKAYDLSAHALGGYAPDVAGADAVLAPLVTAALLREVAAEVPDEWLAPEPGHPTPDALRDAYVRHLAARVARSDEWIPRCFATPEELAAADAAKRARTLAGRPAWLQHVRG</sequence>
<proteinExistence type="predicted"/>
<dbReference type="OrthoDB" id="9786330at2"/>
<keyword evidence="3" id="KW-1185">Reference proteome</keyword>
<dbReference type="Pfam" id="PF20613">
    <property type="entry name" value="HipA_2"/>
    <property type="match status" value="1"/>
</dbReference>
<dbReference type="RefSeq" id="WP_111500673.1">
    <property type="nucleotide sequence ID" value="NZ_QKYN01000038.1"/>
</dbReference>
<name>A0A2X0K8V6_9ACTN</name>
<dbReference type="AlphaFoldDB" id="A0A2X0K8V6"/>